<dbReference type="Pfam" id="PF14009">
    <property type="entry name" value="PADRE"/>
    <property type="match status" value="1"/>
</dbReference>
<comment type="caution">
    <text evidence="1">The sequence shown here is derived from an EMBL/GenBank/DDBJ whole genome shotgun (WGS) entry which is preliminary data.</text>
</comment>
<dbReference type="PANTHER" id="PTHR33052">
    <property type="entry name" value="DUF4228 DOMAIN PROTEIN-RELATED"/>
    <property type="match status" value="1"/>
</dbReference>
<protein>
    <recommendedName>
        <fullName evidence="3">Multidrug resistance protein ABC transporter family protein</fullName>
    </recommendedName>
</protein>
<sequence>MGNSINPQGKLSDGTSKVIFTDGTIQSYDKSLTVAELMLENPQQIVVEFKPIADGKKPIPLPADMKLERNKVYMMVPKRKGKPVSLSSEEARRILMKTSSMLKSKSLLASYTGFLPVFARICPAAAAAVSSASLGNGRDYVLNSDKNLCLVKREEEEEGSKHDYFSDILEGRPEFLSRQLSGKGWKPSLDTIKERSIQAKIRHWLF</sequence>
<organism evidence="1 2">
    <name type="scientific">Nicotiana attenuata</name>
    <name type="common">Coyote tobacco</name>
    <dbReference type="NCBI Taxonomy" id="49451"/>
    <lineage>
        <taxon>Eukaryota</taxon>
        <taxon>Viridiplantae</taxon>
        <taxon>Streptophyta</taxon>
        <taxon>Embryophyta</taxon>
        <taxon>Tracheophyta</taxon>
        <taxon>Spermatophyta</taxon>
        <taxon>Magnoliopsida</taxon>
        <taxon>eudicotyledons</taxon>
        <taxon>Gunneridae</taxon>
        <taxon>Pentapetalae</taxon>
        <taxon>asterids</taxon>
        <taxon>lamiids</taxon>
        <taxon>Solanales</taxon>
        <taxon>Solanaceae</taxon>
        <taxon>Nicotianoideae</taxon>
        <taxon>Nicotianeae</taxon>
        <taxon>Nicotiana</taxon>
    </lineage>
</organism>
<accession>A0A1J6K2S2</accession>
<dbReference type="STRING" id="49451.A0A1J6K2S2"/>
<gene>
    <name evidence="1" type="ORF">A4A49_27509</name>
</gene>
<keyword evidence="2" id="KW-1185">Reference proteome</keyword>
<dbReference type="Gramene" id="OIT24338">
    <property type="protein sequence ID" value="OIT24338"/>
    <property type="gene ID" value="A4A49_27509"/>
</dbReference>
<dbReference type="AlphaFoldDB" id="A0A1J6K2S2"/>
<dbReference type="OMA" id="KTPHWLF"/>
<reference evidence="1" key="1">
    <citation type="submission" date="2016-11" db="EMBL/GenBank/DDBJ databases">
        <title>The genome of Nicotiana attenuata.</title>
        <authorList>
            <person name="Xu S."/>
            <person name="Brockmoeller T."/>
            <person name="Gaquerel E."/>
            <person name="Navarro A."/>
            <person name="Kuhl H."/>
            <person name="Gase K."/>
            <person name="Ling Z."/>
            <person name="Zhou W."/>
            <person name="Kreitzer C."/>
            <person name="Stanke M."/>
            <person name="Tang H."/>
            <person name="Lyons E."/>
            <person name="Pandey P."/>
            <person name="Pandey S.P."/>
            <person name="Timmermann B."/>
            <person name="Baldwin I.T."/>
        </authorList>
    </citation>
    <scope>NUCLEOTIDE SEQUENCE [LARGE SCALE GENOMIC DNA]</scope>
    <source>
        <strain evidence="1">UT</strain>
    </source>
</reference>
<evidence type="ECO:0008006" key="3">
    <source>
        <dbReference type="Google" id="ProtNLM"/>
    </source>
</evidence>
<name>A0A1J6K2S2_NICAT</name>
<dbReference type="KEGG" id="nau:109216318"/>
<dbReference type="Proteomes" id="UP000187609">
    <property type="component" value="Unassembled WGS sequence"/>
</dbReference>
<evidence type="ECO:0000313" key="1">
    <source>
        <dbReference type="EMBL" id="OIT24338.1"/>
    </source>
</evidence>
<dbReference type="InterPro" id="IPR025322">
    <property type="entry name" value="PADRE_dom"/>
</dbReference>
<proteinExistence type="predicted"/>
<evidence type="ECO:0000313" key="2">
    <source>
        <dbReference type="Proteomes" id="UP000187609"/>
    </source>
</evidence>
<dbReference type="OrthoDB" id="1921976at2759"/>
<dbReference type="EMBL" id="MJEQ01003181">
    <property type="protein sequence ID" value="OIT24338.1"/>
    <property type="molecule type" value="Genomic_DNA"/>
</dbReference>